<dbReference type="OrthoDB" id="9800643at2"/>
<dbReference type="Pfam" id="PF17827">
    <property type="entry name" value="PrmC_N"/>
    <property type="match status" value="1"/>
</dbReference>
<evidence type="ECO:0000313" key="8">
    <source>
        <dbReference type="EMBL" id="SDG62083.1"/>
    </source>
</evidence>
<dbReference type="CDD" id="cd02440">
    <property type="entry name" value="AdoMet_MTases"/>
    <property type="match status" value="1"/>
</dbReference>
<dbReference type="InterPro" id="IPR040758">
    <property type="entry name" value="PrmC_N"/>
</dbReference>
<keyword evidence="2 8" id="KW-0489">Methyltransferase</keyword>
<keyword evidence="9" id="KW-1185">Reference proteome</keyword>
<comment type="catalytic activity">
    <reaction evidence="5">
        <text>L-glutaminyl-[peptide chain release factor] + S-adenosyl-L-methionine = N(5)-methyl-L-glutaminyl-[peptide chain release factor] + S-adenosyl-L-homocysteine + H(+)</text>
        <dbReference type="Rhea" id="RHEA:42896"/>
        <dbReference type="Rhea" id="RHEA-COMP:10271"/>
        <dbReference type="Rhea" id="RHEA-COMP:10272"/>
        <dbReference type="ChEBI" id="CHEBI:15378"/>
        <dbReference type="ChEBI" id="CHEBI:30011"/>
        <dbReference type="ChEBI" id="CHEBI:57856"/>
        <dbReference type="ChEBI" id="CHEBI:59789"/>
        <dbReference type="ChEBI" id="CHEBI:61891"/>
        <dbReference type="EC" id="2.1.1.297"/>
    </reaction>
</comment>
<keyword evidence="3 8" id="KW-0808">Transferase</keyword>
<dbReference type="InterPro" id="IPR004556">
    <property type="entry name" value="HemK-like"/>
</dbReference>
<sequence length="289" mass="33147">MTNLKSLRNAFLEDLSSVYEREEAATFFSWLAEDLFDLKTYDLLLKTEADLSESQLQKFEEAKKRMKDEEPIQYILGHTEFFGLKLEVNPHVLIPRPETEQLVEWVLEDYQSSRLQLTLLDLGTGSGCIPIALAKHLHQVKIKALDISAEALKIAASNLSVCLGQTGSKKKGSSLEFVHADVLKLDQLPEADILVSNPPYVKFDEQRQMKANVLKNEPHLALFVDNDDPLVFYRKIAVLASKMNKKPVLYLEINQYLAEETCHLFKDFGFQHIELRKDFRGNDRMLKAY</sequence>
<dbReference type="NCBIfam" id="TIGR00536">
    <property type="entry name" value="hemK_fam"/>
    <property type="match status" value="1"/>
</dbReference>
<dbReference type="PANTHER" id="PTHR18895:SF74">
    <property type="entry name" value="MTRF1L RELEASE FACTOR GLUTAMINE METHYLTRANSFERASE"/>
    <property type="match status" value="1"/>
</dbReference>
<feature type="domain" description="Release factor glutamine methyltransferase N-terminal" evidence="7">
    <location>
        <begin position="22"/>
        <end position="77"/>
    </location>
</feature>
<evidence type="ECO:0000256" key="4">
    <source>
        <dbReference type="ARBA" id="ARBA00022691"/>
    </source>
</evidence>
<dbReference type="GO" id="GO:0003676">
    <property type="term" value="F:nucleic acid binding"/>
    <property type="evidence" value="ECO:0007669"/>
    <property type="project" value="InterPro"/>
</dbReference>
<dbReference type="Gene3D" id="1.10.8.10">
    <property type="entry name" value="DNA helicase RuvA subunit, C-terminal domain"/>
    <property type="match status" value="1"/>
</dbReference>
<dbReference type="AlphaFoldDB" id="A0A1G7VQP9"/>
<dbReference type="EMBL" id="FNCW01000004">
    <property type="protein sequence ID" value="SDG62083.1"/>
    <property type="molecule type" value="Genomic_DNA"/>
</dbReference>
<feature type="domain" description="Methyltransferase small" evidence="6">
    <location>
        <begin position="115"/>
        <end position="205"/>
    </location>
</feature>
<dbReference type="PANTHER" id="PTHR18895">
    <property type="entry name" value="HEMK METHYLTRANSFERASE"/>
    <property type="match status" value="1"/>
</dbReference>
<evidence type="ECO:0000259" key="7">
    <source>
        <dbReference type="Pfam" id="PF17827"/>
    </source>
</evidence>
<evidence type="ECO:0000256" key="5">
    <source>
        <dbReference type="ARBA" id="ARBA00048391"/>
    </source>
</evidence>
<dbReference type="GO" id="GO:0102559">
    <property type="term" value="F:peptide chain release factor N(5)-glutamine methyltransferase activity"/>
    <property type="evidence" value="ECO:0007669"/>
    <property type="project" value="UniProtKB-EC"/>
</dbReference>
<dbReference type="InterPro" id="IPR050320">
    <property type="entry name" value="N5-glutamine_MTase"/>
</dbReference>
<dbReference type="GO" id="GO:0032259">
    <property type="term" value="P:methylation"/>
    <property type="evidence" value="ECO:0007669"/>
    <property type="project" value="UniProtKB-KW"/>
</dbReference>
<evidence type="ECO:0000256" key="3">
    <source>
        <dbReference type="ARBA" id="ARBA00022679"/>
    </source>
</evidence>
<dbReference type="InterPro" id="IPR019874">
    <property type="entry name" value="RF_methyltr_PrmC"/>
</dbReference>
<dbReference type="EC" id="2.1.1.297" evidence="1"/>
<dbReference type="InterPro" id="IPR002052">
    <property type="entry name" value="DNA_methylase_N6_adenine_CS"/>
</dbReference>
<evidence type="ECO:0000313" key="9">
    <source>
        <dbReference type="Proteomes" id="UP000199296"/>
    </source>
</evidence>
<dbReference type="Gene3D" id="3.40.50.150">
    <property type="entry name" value="Vaccinia Virus protein VP39"/>
    <property type="match status" value="1"/>
</dbReference>
<name>A0A1G7VQP9_9FLAO</name>
<dbReference type="PROSITE" id="PS00092">
    <property type="entry name" value="N6_MTASE"/>
    <property type="match status" value="1"/>
</dbReference>
<keyword evidence="4" id="KW-0949">S-adenosyl-L-methionine</keyword>
<dbReference type="NCBIfam" id="TIGR03534">
    <property type="entry name" value="RF_mod_PrmC"/>
    <property type="match status" value="1"/>
</dbReference>
<dbReference type="Proteomes" id="UP000199296">
    <property type="component" value="Unassembled WGS sequence"/>
</dbReference>
<dbReference type="STRING" id="470826.SAMN04488027_10471"/>
<dbReference type="RefSeq" id="WP_093366317.1">
    <property type="nucleotide sequence ID" value="NZ_FNCW01000004.1"/>
</dbReference>
<dbReference type="Pfam" id="PF05175">
    <property type="entry name" value="MTS"/>
    <property type="match status" value="1"/>
</dbReference>
<accession>A0A1G7VQP9</accession>
<proteinExistence type="predicted"/>
<organism evidence="8 9">
    <name type="scientific">Psychroflexus sediminis</name>
    <dbReference type="NCBI Taxonomy" id="470826"/>
    <lineage>
        <taxon>Bacteria</taxon>
        <taxon>Pseudomonadati</taxon>
        <taxon>Bacteroidota</taxon>
        <taxon>Flavobacteriia</taxon>
        <taxon>Flavobacteriales</taxon>
        <taxon>Flavobacteriaceae</taxon>
        <taxon>Psychroflexus</taxon>
    </lineage>
</organism>
<evidence type="ECO:0000256" key="1">
    <source>
        <dbReference type="ARBA" id="ARBA00012771"/>
    </source>
</evidence>
<protein>
    <recommendedName>
        <fullName evidence="1">peptide chain release factor N(5)-glutamine methyltransferase</fullName>
        <ecNumber evidence="1">2.1.1.297</ecNumber>
    </recommendedName>
</protein>
<dbReference type="InterPro" id="IPR007848">
    <property type="entry name" value="Small_mtfrase_dom"/>
</dbReference>
<evidence type="ECO:0000259" key="6">
    <source>
        <dbReference type="Pfam" id="PF05175"/>
    </source>
</evidence>
<reference evidence="8 9" key="1">
    <citation type="submission" date="2016-10" db="EMBL/GenBank/DDBJ databases">
        <authorList>
            <person name="de Groot N.N."/>
        </authorList>
    </citation>
    <scope>NUCLEOTIDE SEQUENCE [LARGE SCALE GENOMIC DNA]</scope>
    <source>
        <strain evidence="8 9">DSM 19803</strain>
    </source>
</reference>
<dbReference type="InterPro" id="IPR029063">
    <property type="entry name" value="SAM-dependent_MTases_sf"/>
</dbReference>
<gene>
    <name evidence="8" type="ORF">SAMN04488027_10471</name>
</gene>
<evidence type="ECO:0000256" key="2">
    <source>
        <dbReference type="ARBA" id="ARBA00022603"/>
    </source>
</evidence>
<dbReference type="SUPFAM" id="SSF53335">
    <property type="entry name" value="S-adenosyl-L-methionine-dependent methyltransferases"/>
    <property type="match status" value="1"/>
</dbReference>